<protein>
    <submittedName>
        <fullName evidence="1">Uncharacterized protein</fullName>
    </submittedName>
</protein>
<proteinExistence type="predicted"/>
<sequence length="142" mass="17254">MPYSYCPKPPELLRDIRSFTEDYKVVKNCSLIFFHADSEDEQDETIIEMNNSFIISFFLNIINFCNDDKNVREVQTINFGNILRRHIQNKDNFSLELYDHVIMAYHLPTYKKKRFVKYLWGLLTPVERTHFINKYYIDKFDY</sequence>
<evidence type="ECO:0000313" key="1">
    <source>
        <dbReference type="EMBL" id="QHT93419.1"/>
    </source>
</evidence>
<dbReference type="EMBL" id="MN740207">
    <property type="protein sequence ID" value="QHT93419.1"/>
    <property type="molecule type" value="Genomic_DNA"/>
</dbReference>
<reference evidence="1" key="1">
    <citation type="journal article" date="2020" name="Nature">
        <title>Giant virus diversity and host interactions through global metagenomics.</title>
        <authorList>
            <person name="Schulz F."/>
            <person name="Roux S."/>
            <person name="Paez-Espino D."/>
            <person name="Jungbluth S."/>
            <person name="Walsh D.A."/>
            <person name="Denef V.J."/>
            <person name="McMahon K.D."/>
            <person name="Konstantinidis K.T."/>
            <person name="Eloe-Fadrosh E.A."/>
            <person name="Kyrpides N.C."/>
            <person name="Woyke T."/>
        </authorList>
    </citation>
    <scope>NUCLEOTIDE SEQUENCE</scope>
    <source>
        <strain evidence="1">GVMAG-M-3300024252-29</strain>
    </source>
</reference>
<name>A0A6C0IKS6_9ZZZZ</name>
<organism evidence="1">
    <name type="scientific">viral metagenome</name>
    <dbReference type="NCBI Taxonomy" id="1070528"/>
    <lineage>
        <taxon>unclassified sequences</taxon>
        <taxon>metagenomes</taxon>
        <taxon>organismal metagenomes</taxon>
    </lineage>
</organism>
<dbReference type="AlphaFoldDB" id="A0A6C0IKS6"/>
<accession>A0A6C0IKS6</accession>